<dbReference type="GO" id="GO:0003700">
    <property type="term" value="F:DNA-binding transcription factor activity"/>
    <property type="evidence" value="ECO:0007669"/>
    <property type="project" value="InterPro"/>
</dbReference>
<accession>A0A6A4RHT2</accession>
<dbReference type="GO" id="GO:0000976">
    <property type="term" value="F:transcription cis-regulatory region binding"/>
    <property type="evidence" value="ECO:0007669"/>
    <property type="project" value="TreeGrafter"/>
</dbReference>
<dbReference type="EMBL" id="WSFO01000004">
    <property type="protein sequence ID" value="KAE9630579.1"/>
    <property type="molecule type" value="Genomic_DNA"/>
</dbReference>
<name>A0A6A4RHT2_9RHOB</name>
<gene>
    <name evidence="5" type="ORF">GP644_09290</name>
</gene>
<dbReference type="Pfam" id="PF12625">
    <property type="entry name" value="Arabinose_bd"/>
    <property type="match status" value="1"/>
</dbReference>
<evidence type="ECO:0000256" key="1">
    <source>
        <dbReference type="ARBA" id="ARBA00023015"/>
    </source>
</evidence>
<dbReference type="Gene3D" id="1.10.10.60">
    <property type="entry name" value="Homeodomain-like"/>
    <property type="match status" value="1"/>
</dbReference>
<dbReference type="InterPro" id="IPR018060">
    <property type="entry name" value="HTH_AraC"/>
</dbReference>
<proteinExistence type="predicted"/>
<dbReference type="Pfam" id="PF12833">
    <property type="entry name" value="HTH_18"/>
    <property type="match status" value="1"/>
</dbReference>
<dbReference type="RefSeq" id="WP_158978951.1">
    <property type="nucleotide sequence ID" value="NZ_WSFO01000004.1"/>
</dbReference>
<dbReference type="AlphaFoldDB" id="A0A6A4RHT2"/>
<protein>
    <submittedName>
        <fullName evidence="5">Helix-turn-helix domain-containing protein</fullName>
    </submittedName>
</protein>
<keyword evidence="2" id="KW-0238">DNA-binding</keyword>
<evidence type="ECO:0000256" key="3">
    <source>
        <dbReference type="ARBA" id="ARBA00023163"/>
    </source>
</evidence>
<dbReference type="PROSITE" id="PS01124">
    <property type="entry name" value="HTH_ARAC_FAMILY_2"/>
    <property type="match status" value="1"/>
</dbReference>
<evidence type="ECO:0000259" key="4">
    <source>
        <dbReference type="PROSITE" id="PS01124"/>
    </source>
</evidence>
<evidence type="ECO:0000313" key="5">
    <source>
        <dbReference type="EMBL" id="KAE9630579.1"/>
    </source>
</evidence>
<sequence length="336" mass="37393">MTGKAQMHTAALAQALAGDLIENGYDIDAIMRRCSFDASILEAQSPVVKFSDSLRFFELAAKLTKNDIMGLQMGMTHDIRHLGLVCYVGLASPNLAGFLANYGRYVKVINGLLNVDVSHLYDKGAFYWSYEVSPTLTRRQYVETTCASFLHTLRKNTHESLTPRLVRFHHNRSRHLEAFDAYFGGRVEFGAETDGIEFELNDLEIPLKTADRTLLKVLMSYADKVLEDMGQQMPDLIVEVERAIADQLATGAATLNNVAASIGMSPRTLSRKLAAEGTTFFQLLEELRKSLSKSYLRDSDLGLAEISFLMGYSGLSSFNDAFKRWTGNSPGQFRAT</sequence>
<keyword evidence="1" id="KW-0805">Transcription regulation</keyword>
<dbReference type="InterPro" id="IPR032687">
    <property type="entry name" value="AraC-type_N"/>
</dbReference>
<keyword evidence="3" id="KW-0804">Transcription</keyword>
<organism evidence="5 6">
    <name type="scientific">Parasedimentitalea maritima</name>
    <dbReference type="NCBI Taxonomy" id="2578117"/>
    <lineage>
        <taxon>Bacteria</taxon>
        <taxon>Pseudomonadati</taxon>
        <taxon>Pseudomonadota</taxon>
        <taxon>Alphaproteobacteria</taxon>
        <taxon>Rhodobacterales</taxon>
        <taxon>Paracoccaceae</taxon>
        <taxon>Parasedimentitalea</taxon>
    </lineage>
</organism>
<dbReference type="InterPro" id="IPR009057">
    <property type="entry name" value="Homeodomain-like_sf"/>
</dbReference>
<dbReference type="SMART" id="SM00342">
    <property type="entry name" value="HTH_ARAC"/>
    <property type="match status" value="1"/>
</dbReference>
<comment type="caution">
    <text evidence="5">The sequence shown here is derived from an EMBL/GenBank/DDBJ whole genome shotgun (WGS) entry which is preliminary data.</text>
</comment>
<reference evidence="5 6" key="1">
    <citation type="submission" date="2019-12" db="EMBL/GenBank/DDBJ databases">
        <authorList>
            <person name="Zhang Y.-J."/>
        </authorList>
    </citation>
    <scope>NUCLEOTIDE SEQUENCE [LARGE SCALE GENOMIC DNA]</scope>
    <source>
        <strain evidence="5 6">H18S-6</strain>
    </source>
</reference>
<dbReference type="PANTHER" id="PTHR47894:SF4">
    <property type="entry name" value="HTH-TYPE TRANSCRIPTIONAL REGULATOR GADX"/>
    <property type="match status" value="1"/>
</dbReference>
<dbReference type="Proteomes" id="UP000441586">
    <property type="component" value="Unassembled WGS sequence"/>
</dbReference>
<dbReference type="SUPFAM" id="SSF46689">
    <property type="entry name" value="Homeodomain-like"/>
    <property type="match status" value="1"/>
</dbReference>
<evidence type="ECO:0000313" key="6">
    <source>
        <dbReference type="Proteomes" id="UP000441586"/>
    </source>
</evidence>
<dbReference type="GO" id="GO:0005829">
    <property type="term" value="C:cytosol"/>
    <property type="evidence" value="ECO:0007669"/>
    <property type="project" value="TreeGrafter"/>
</dbReference>
<feature type="domain" description="HTH araC/xylS-type" evidence="4">
    <location>
        <begin position="238"/>
        <end position="336"/>
    </location>
</feature>
<evidence type="ECO:0000256" key="2">
    <source>
        <dbReference type="ARBA" id="ARBA00023125"/>
    </source>
</evidence>
<dbReference type="PANTHER" id="PTHR47894">
    <property type="entry name" value="HTH-TYPE TRANSCRIPTIONAL REGULATOR GADX"/>
    <property type="match status" value="1"/>
</dbReference>